<feature type="region of interest" description="Disordered" evidence="3">
    <location>
        <begin position="277"/>
        <end position="298"/>
    </location>
</feature>
<dbReference type="GO" id="GO:0051642">
    <property type="term" value="P:centrosome localization"/>
    <property type="evidence" value="ECO:0007669"/>
    <property type="project" value="TreeGrafter"/>
</dbReference>
<dbReference type="OrthoDB" id="5877028at2759"/>
<reference evidence="4 5" key="1">
    <citation type="submission" date="2016-05" db="EMBL/GenBank/DDBJ databases">
        <title>Comparative genomics of biotechnologically important yeasts.</title>
        <authorList>
            <consortium name="DOE Joint Genome Institute"/>
            <person name="Riley R."/>
            <person name="Haridas S."/>
            <person name="Wolfe K.H."/>
            <person name="Lopes M.R."/>
            <person name="Hittinger C.T."/>
            <person name="Goker M."/>
            <person name="Salamov A."/>
            <person name="Wisecaver J."/>
            <person name="Long T.M."/>
            <person name="Aerts A.L."/>
            <person name="Barry K."/>
            <person name="Choi C."/>
            <person name="Clum A."/>
            <person name="Coughlan A.Y."/>
            <person name="Deshpande S."/>
            <person name="Douglass A.P."/>
            <person name="Hanson S.J."/>
            <person name="Klenk H.-P."/>
            <person name="LaButti K."/>
            <person name="Lapidus A."/>
            <person name="Lindquist E."/>
            <person name="Lipzen A."/>
            <person name="Meier-kolthoff J.P."/>
            <person name="Ohm R.A."/>
            <person name="Otillar R.P."/>
            <person name="Pangilinan J."/>
            <person name="Peng Y."/>
            <person name="Rokas A."/>
            <person name="Rosa C.A."/>
            <person name="Scheuner C."/>
            <person name="Sibirny A.A."/>
            <person name="Slot J.C."/>
            <person name="Stielow J.B."/>
            <person name="Sun H."/>
            <person name="Kurtzman C.P."/>
            <person name="Blackwell M."/>
            <person name="Grigoriev I.V."/>
            <person name="Jeffries T.W."/>
        </authorList>
    </citation>
    <scope>NUCLEOTIDE SEQUENCE [LARGE SCALE GENOMIC DNA]</scope>
    <source>
        <strain evidence="4 5">NRRL YB-4993</strain>
    </source>
</reference>
<evidence type="ECO:0000313" key="5">
    <source>
        <dbReference type="Proteomes" id="UP000092555"/>
    </source>
</evidence>
<dbReference type="PANTHER" id="PTHR10921">
    <property type="entry name" value="NUCLEAR DISTRIBUTION PROTEIN NUDE HOMOLOG 1"/>
    <property type="match status" value="1"/>
</dbReference>
<comment type="similarity">
    <text evidence="1">Belongs to the nudE family.</text>
</comment>
<dbReference type="GO" id="GO:0005871">
    <property type="term" value="C:kinesin complex"/>
    <property type="evidence" value="ECO:0007669"/>
    <property type="project" value="TreeGrafter"/>
</dbReference>
<evidence type="ECO:0000313" key="4">
    <source>
        <dbReference type="EMBL" id="OBA21157.1"/>
    </source>
</evidence>
<evidence type="ECO:0000256" key="2">
    <source>
        <dbReference type="ARBA" id="ARBA00023054"/>
    </source>
</evidence>
<proteinExistence type="inferred from homology"/>
<dbReference type="STRING" id="869754.A0A1A0HBA4"/>
<dbReference type="GO" id="GO:0047496">
    <property type="term" value="P:vesicle transport along microtubule"/>
    <property type="evidence" value="ECO:0007669"/>
    <property type="project" value="TreeGrafter"/>
</dbReference>
<protein>
    <recommendedName>
        <fullName evidence="6">NUDE domain-containing protein</fullName>
    </recommendedName>
</protein>
<dbReference type="AlphaFoldDB" id="A0A1A0HBA4"/>
<dbReference type="GO" id="GO:0000132">
    <property type="term" value="P:establishment of mitotic spindle orientation"/>
    <property type="evidence" value="ECO:0007669"/>
    <property type="project" value="TreeGrafter"/>
</dbReference>
<evidence type="ECO:0000256" key="3">
    <source>
        <dbReference type="SAM" id="MobiDB-lite"/>
    </source>
</evidence>
<dbReference type="EMBL" id="LXTC01000003">
    <property type="protein sequence ID" value="OBA21157.1"/>
    <property type="molecule type" value="Genomic_DNA"/>
</dbReference>
<dbReference type="GO" id="GO:0008017">
    <property type="term" value="F:microtubule binding"/>
    <property type="evidence" value="ECO:0007669"/>
    <property type="project" value="InterPro"/>
</dbReference>
<dbReference type="Proteomes" id="UP000092555">
    <property type="component" value="Unassembled WGS sequence"/>
</dbReference>
<gene>
    <name evidence="4" type="ORF">METBIDRAFT_41973</name>
</gene>
<dbReference type="GO" id="GO:0007059">
    <property type="term" value="P:chromosome segregation"/>
    <property type="evidence" value="ECO:0007669"/>
    <property type="project" value="TreeGrafter"/>
</dbReference>
<dbReference type="GeneID" id="30030449"/>
<feature type="compositionally biased region" description="Basic and acidic residues" evidence="3">
    <location>
        <begin position="278"/>
        <end position="297"/>
    </location>
</feature>
<dbReference type="RefSeq" id="XP_018711667.1">
    <property type="nucleotide sequence ID" value="XM_018857473.1"/>
</dbReference>
<name>A0A1A0HBA4_9ASCO</name>
<evidence type="ECO:0008006" key="6">
    <source>
        <dbReference type="Google" id="ProtNLM"/>
    </source>
</evidence>
<dbReference type="InterPro" id="IPR033494">
    <property type="entry name" value="NUDE"/>
</dbReference>
<sequence length="339" mass="38315">MDAVEFEKVYLRMLELELELVEFQESSKDLELALEDELHDLETQKSTLVHQLLSKDKQISMLNSRVISLNSEVTGLLELLVETKSAYEETIADLKHKLVAMEILNDDFLSRDRVVESKLQLANQFNNELLEKLAMVENDLDLERQANAQHKLTISNLSNITAHQPVRLTRSKRDSTFRDFAFAESTVLDIDEMLATEPPAPMVEAEFPRSESLTRFQELCSKSDILRQKVGEVNTSLAFKSLSTAEVSKPMALSFPSEGLTSFASAISDVGEAQPITEKTRKKEARRSVSEKGKDRLSLQATQTRLDDGRHKGMHVIPELGRGSSKKFKLRNVMKSFLS</sequence>
<keyword evidence="2" id="KW-0175">Coiled coil</keyword>
<accession>A0A1A0HBA4</accession>
<organism evidence="4 5">
    <name type="scientific">Metschnikowia bicuspidata var. bicuspidata NRRL YB-4993</name>
    <dbReference type="NCBI Taxonomy" id="869754"/>
    <lineage>
        <taxon>Eukaryota</taxon>
        <taxon>Fungi</taxon>
        <taxon>Dikarya</taxon>
        <taxon>Ascomycota</taxon>
        <taxon>Saccharomycotina</taxon>
        <taxon>Pichiomycetes</taxon>
        <taxon>Metschnikowiaceae</taxon>
        <taxon>Metschnikowia</taxon>
    </lineage>
</organism>
<evidence type="ECO:0000256" key="1">
    <source>
        <dbReference type="ARBA" id="ARBA00007429"/>
    </source>
</evidence>
<dbReference type="GO" id="GO:0007020">
    <property type="term" value="P:microtubule nucleation"/>
    <property type="evidence" value="ECO:0007669"/>
    <property type="project" value="TreeGrafter"/>
</dbReference>
<dbReference type="Gene3D" id="6.10.250.1080">
    <property type="match status" value="1"/>
</dbReference>
<keyword evidence="5" id="KW-1185">Reference proteome</keyword>
<comment type="caution">
    <text evidence="4">The sequence shown here is derived from an EMBL/GenBank/DDBJ whole genome shotgun (WGS) entry which is preliminary data.</text>
</comment>
<dbReference type="PANTHER" id="PTHR10921:SF1">
    <property type="entry name" value="NUCLEAR DISTRIBUTION PROTEIN NUDE HOMOLOG"/>
    <property type="match status" value="1"/>
</dbReference>
<dbReference type="GO" id="GO:0000776">
    <property type="term" value="C:kinetochore"/>
    <property type="evidence" value="ECO:0007669"/>
    <property type="project" value="TreeGrafter"/>
</dbReference>